<dbReference type="InterPro" id="IPR006638">
    <property type="entry name" value="Elp3/MiaA/NifB-like_rSAM"/>
</dbReference>
<dbReference type="InterPro" id="IPR006158">
    <property type="entry name" value="Cobalamin-bd"/>
</dbReference>
<dbReference type="SMART" id="SM00729">
    <property type="entry name" value="Elp3"/>
    <property type="match status" value="1"/>
</dbReference>
<keyword evidence="2" id="KW-0949">S-adenosyl-L-methionine</keyword>
<dbReference type="PANTHER" id="PTHR43409">
    <property type="entry name" value="ANAEROBIC MAGNESIUM-PROTOPORPHYRIN IX MONOMETHYL ESTER CYCLASE-RELATED"/>
    <property type="match status" value="1"/>
</dbReference>
<dbReference type="Proteomes" id="UP000198956">
    <property type="component" value="Unassembled WGS sequence"/>
</dbReference>
<dbReference type="GO" id="GO:0005829">
    <property type="term" value="C:cytosol"/>
    <property type="evidence" value="ECO:0007669"/>
    <property type="project" value="TreeGrafter"/>
</dbReference>
<protein>
    <submittedName>
        <fullName evidence="8">Radical SAM superfamily enzyme YgiQ, UPF0313 family</fullName>
    </submittedName>
</protein>
<dbReference type="OrthoDB" id="9801424at2"/>
<keyword evidence="4" id="KW-0408">Iron</keyword>
<dbReference type="InterPro" id="IPR007197">
    <property type="entry name" value="rSAM"/>
</dbReference>
<dbReference type="CDD" id="cd02068">
    <property type="entry name" value="radical_SAM_B12_BD"/>
    <property type="match status" value="1"/>
</dbReference>
<dbReference type="CDD" id="cd01335">
    <property type="entry name" value="Radical_SAM"/>
    <property type="match status" value="1"/>
</dbReference>
<feature type="domain" description="Radical SAM core" evidence="7">
    <location>
        <begin position="137"/>
        <end position="363"/>
    </location>
</feature>
<dbReference type="InterPro" id="IPR036724">
    <property type="entry name" value="Cobalamin-bd_sf"/>
</dbReference>
<evidence type="ECO:0000259" key="7">
    <source>
        <dbReference type="PROSITE" id="PS51918"/>
    </source>
</evidence>
<sequence>MNLTGMNVEDIVPIIEKEQPQVVGISTGTPTFPNGVRIADLIKAVHPQTYIVFGGIHATSLPNEALINPSIDIVCRGEGELVIADLYEALILSKKPLAEVPGISFKIDDQVIHNPPREYITNLDEIPFPARHLLSLSKYSQRGAMVTSRGCPARCIFCSCGAFAGRTIRTRSPENVIAEIRVMHETYGITQFQFHDDTFTMFPDRAIEVCKLLIKENKGWEFGCQSRVTQITQELADILYAAGCRAIQFGVESGNPYVLRSIRKGITLEKVEEAVKAVRKAGIPHITCGFMVAHPEDTKETIKDTVNFAKKLIGLGATSCPMSIFTPYPGTDIFNNPEKYGIKILSRDWEKYTFSRAHIETKNLTQREIHELYVEGLIQILEAQGNKPFQKTS</sequence>
<dbReference type="Pfam" id="PF02310">
    <property type="entry name" value="B12-binding"/>
    <property type="match status" value="1"/>
</dbReference>
<dbReference type="AlphaFoldDB" id="A0A1G7X568"/>
<dbReference type="SUPFAM" id="SSF52242">
    <property type="entry name" value="Cobalamin (vitamin B12)-binding domain"/>
    <property type="match status" value="1"/>
</dbReference>
<dbReference type="GO" id="GO:0046872">
    <property type="term" value="F:metal ion binding"/>
    <property type="evidence" value="ECO:0007669"/>
    <property type="project" value="UniProtKB-KW"/>
</dbReference>
<dbReference type="SFLD" id="SFLDS00029">
    <property type="entry name" value="Radical_SAM"/>
    <property type="match status" value="1"/>
</dbReference>
<proteinExistence type="predicted"/>
<dbReference type="Gene3D" id="3.80.30.20">
    <property type="entry name" value="tm_1862 like domain"/>
    <property type="match status" value="1"/>
</dbReference>
<evidence type="ECO:0000256" key="5">
    <source>
        <dbReference type="ARBA" id="ARBA00023014"/>
    </source>
</evidence>
<dbReference type="EMBL" id="FNDE01000003">
    <property type="protein sequence ID" value="SDG79344.1"/>
    <property type="molecule type" value="Genomic_DNA"/>
</dbReference>
<reference evidence="8 9" key="1">
    <citation type="submission" date="2016-10" db="EMBL/GenBank/DDBJ databases">
        <authorList>
            <person name="de Groot N.N."/>
        </authorList>
    </citation>
    <scope>NUCLEOTIDE SEQUENCE [LARGE SCALE GENOMIC DNA]</scope>
    <source>
        <strain evidence="8 9">L 420-91</strain>
    </source>
</reference>
<dbReference type="Pfam" id="PF04055">
    <property type="entry name" value="Radical_SAM"/>
    <property type="match status" value="1"/>
</dbReference>
<dbReference type="InterPro" id="IPR023404">
    <property type="entry name" value="rSAM_horseshoe"/>
</dbReference>
<dbReference type="PANTHER" id="PTHR43409:SF16">
    <property type="entry name" value="SLR0320 PROTEIN"/>
    <property type="match status" value="1"/>
</dbReference>
<dbReference type="PROSITE" id="PS51332">
    <property type="entry name" value="B12_BINDING"/>
    <property type="match status" value="1"/>
</dbReference>
<keyword evidence="5" id="KW-0411">Iron-sulfur</keyword>
<name>A0A1G7X568_ANETH</name>
<dbReference type="PROSITE" id="PS51918">
    <property type="entry name" value="RADICAL_SAM"/>
    <property type="match status" value="1"/>
</dbReference>
<comment type="cofactor">
    <cofactor evidence="1">
        <name>[4Fe-4S] cluster</name>
        <dbReference type="ChEBI" id="CHEBI:49883"/>
    </cofactor>
</comment>
<dbReference type="GO" id="GO:0031419">
    <property type="term" value="F:cobalamin binding"/>
    <property type="evidence" value="ECO:0007669"/>
    <property type="project" value="InterPro"/>
</dbReference>
<dbReference type="Gene3D" id="3.40.50.280">
    <property type="entry name" value="Cobalamin-binding domain"/>
    <property type="match status" value="1"/>
</dbReference>
<keyword evidence="3" id="KW-0479">Metal-binding</keyword>
<accession>A0A1G7X568</accession>
<evidence type="ECO:0000313" key="9">
    <source>
        <dbReference type="Proteomes" id="UP000198956"/>
    </source>
</evidence>
<dbReference type="SUPFAM" id="SSF102114">
    <property type="entry name" value="Radical SAM enzymes"/>
    <property type="match status" value="1"/>
</dbReference>
<dbReference type="InterPro" id="IPR058240">
    <property type="entry name" value="rSAM_sf"/>
</dbReference>
<evidence type="ECO:0000259" key="6">
    <source>
        <dbReference type="PROSITE" id="PS51332"/>
    </source>
</evidence>
<organism evidence="8 9">
    <name type="scientific">Aneurinibacillus thermoaerophilus</name>
    <dbReference type="NCBI Taxonomy" id="143495"/>
    <lineage>
        <taxon>Bacteria</taxon>
        <taxon>Bacillati</taxon>
        <taxon>Bacillota</taxon>
        <taxon>Bacilli</taxon>
        <taxon>Bacillales</taxon>
        <taxon>Paenibacillaceae</taxon>
        <taxon>Aneurinibacillus group</taxon>
        <taxon>Aneurinibacillus</taxon>
    </lineage>
</organism>
<evidence type="ECO:0000256" key="3">
    <source>
        <dbReference type="ARBA" id="ARBA00022723"/>
    </source>
</evidence>
<dbReference type="GO" id="GO:0003824">
    <property type="term" value="F:catalytic activity"/>
    <property type="evidence" value="ECO:0007669"/>
    <property type="project" value="InterPro"/>
</dbReference>
<dbReference type="GO" id="GO:0051539">
    <property type="term" value="F:4 iron, 4 sulfur cluster binding"/>
    <property type="evidence" value="ECO:0007669"/>
    <property type="project" value="UniProtKB-KW"/>
</dbReference>
<dbReference type="InterPro" id="IPR051198">
    <property type="entry name" value="BchE-like"/>
</dbReference>
<gene>
    <name evidence="8" type="ORF">SAMN04489735_10039</name>
</gene>
<feature type="domain" description="B12-binding" evidence="6">
    <location>
        <begin position="1"/>
        <end position="97"/>
    </location>
</feature>
<evidence type="ECO:0000313" key="8">
    <source>
        <dbReference type="EMBL" id="SDG79344.1"/>
    </source>
</evidence>
<dbReference type="SFLD" id="SFLDG01123">
    <property type="entry name" value="methyltransferase_(Class_B)"/>
    <property type="match status" value="1"/>
</dbReference>
<dbReference type="InterPro" id="IPR034466">
    <property type="entry name" value="Methyltransferase_Class_B"/>
</dbReference>
<dbReference type="SFLD" id="SFLDG01082">
    <property type="entry name" value="B12-binding_domain_containing"/>
    <property type="match status" value="1"/>
</dbReference>
<evidence type="ECO:0000256" key="4">
    <source>
        <dbReference type="ARBA" id="ARBA00023004"/>
    </source>
</evidence>
<evidence type="ECO:0000256" key="2">
    <source>
        <dbReference type="ARBA" id="ARBA00022691"/>
    </source>
</evidence>
<evidence type="ECO:0000256" key="1">
    <source>
        <dbReference type="ARBA" id="ARBA00001966"/>
    </source>
</evidence>